<feature type="domain" description="Neurotransmitter-gated ion-channel transmembrane" evidence="13">
    <location>
        <begin position="266"/>
        <end position="349"/>
    </location>
</feature>
<dbReference type="SUPFAM" id="SSF63712">
    <property type="entry name" value="Nicotinic receptor ligand binding domain-like"/>
    <property type="match status" value="1"/>
</dbReference>
<evidence type="ECO:0000256" key="4">
    <source>
        <dbReference type="ARBA" id="ARBA00022475"/>
    </source>
</evidence>
<dbReference type="Proteomes" id="UP000035680">
    <property type="component" value="Unassembled WGS sequence"/>
</dbReference>
<evidence type="ECO:0000313" key="14">
    <source>
        <dbReference type="Proteomes" id="UP000035680"/>
    </source>
</evidence>
<evidence type="ECO:0000256" key="6">
    <source>
        <dbReference type="ARBA" id="ARBA00022729"/>
    </source>
</evidence>
<evidence type="ECO:0000256" key="10">
    <source>
        <dbReference type="ARBA" id="ARBA00023303"/>
    </source>
</evidence>
<dbReference type="GO" id="GO:0005886">
    <property type="term" value="C:plasma membrane"/>
    <property type="evidence" value="ECO:0007669"/>
    <property type="project" value="UniProtKB-SubCell"/>
</dbReference>
<evidence type="ECO:0000313" key="15">
    <source>
        <dbReference type="WBParaSite" id="SVE_0281200.1"/>
    </source>
</evidence>
<keyword evidence="3 11" id="KW-0813">Transport</keyword>
<dbReference type="InterPro" id="IPR006202">
    <property type="entry name" value="Neur_chan_lig-bd"/>
</dbReference>
<dbReference type="STRING" id="75913.A0A0K0F1Y6"/>
<reference evidence="15" key="2">
    <citation type="submission" date="2015-08" db="UniProtKB">
        <authorList>
            <consortium name="WormBaseParasite"/>
        </authorList>
    </citation>
    <scope>IDENTIFICATION</scope>
</reference>
<dbReference type="GO" id="GO:0004888">
    <property type="term" value="F:transmembrane signaling receptor activity"/>
    <property type="evidence" value="ECO:0007669"/>
    <property type="project" value="InterPro"/>
</dbReference>
<evidence type="ECO:0000256" key="5">
    <source>
        <dbReference type="ARBA" id="ARBA00022692"/>
    </source>
</evidence>
<feature type="transmembrane region" description="Helical" evidence="11">
    <location>
        <begin position="324"/>
        <end position="346"/>
    </location>
</feature>
<dbReference type="PROSITE" id="PS00236">
    <property type="entry name" value="NEUROTR_ION_CHANNEL"/>
    <property type="match status" value="1"/>
</dbReference>
<dbReference type="InterPro" id="IPR038050">
    <property type="entry name" value="Neuro_actylchol_rec"/>
</dbReference>
<dbReference type="InterPro" id="IPR006201">
    <property type="entry name" value="Neur_channel"/>
</dbReference>
<feature type="transmembrane region" description="Helical" evidence="11">
    <location>
        <begin position="287"/>
        <end position="304"/>
    </location>
</feature>
<evidence type="ECO:0000256" key="3">
    <source>
        <dbReference type="ARBA" id="ARBA00022448"/>
    </source>
</evidence>
<feature type="transmembrane region" description="Helical" evidence="11">
    <location>
        <begin position="392"/>
        <end position="410"/>
    </location>
</feature>
<evidence type="ECO:0000256" key="2">
    <source>
        <dbReference type="ARBA" id="ARBA00004236"/>
    </source>
</evidence>
<accession>A0A0K0F1Y6</accession>
<dbReference type="GO" id="GO:0005230">
    <property type="term" value="F:extracellular ligand-gated monoatomic ion channel activity"/>
    <property type="evidence" value="ECO:0007669"/>
    <property type="project" value="InterPro"/>
</dbReference>
<protein>
    <submittedName>
        <fullName evidence="15">Glutamate-gated chloride channel</fullName>
    </submittedName>
</protein>
<reference evidence="14" key="1">
    <citation type="submission" date="2014-07" db="EMBL/GenBank/DDBJ databases">
        <authorList>
            <person name="Martin A.A"/>
            <person name="De Silva N."/>
        </authorList>
    </citation>
    <scope>NUCLEOTIDE SEQUENCE</scope>
</reference>
<dbReference type="InterPro" id="IPR036719">
    <property type="entry name" value="Neuro-gated_channel_TM_sf"/>
</dbReference>
<evidence type="ECO:0000256" key="1">
    <source>
        <dbReference type="ARBA" id="ARBA00004141"/>
    </source>
</evidence>
<dbReference type="Gene3D" id="1.20.58.390">
    <property type="entry name" value="Neurotransmitter-gated ion-channel transmembrane domain"/>
    <property type="match status" value="1"/>
</dbReference>
<keyword evidence="10 11" id="KW-0407">Ion channel</keyword>
<dbReference type="Pfam" id="PF02932">
    <property type="entry name" value="Neur_chan_memb"/>
    <property type="match status" value="1"/>
</dbReference>
<feature type="signal peptide" evidence="11">
    <location>
        <begin position="1"/>
        <end position="19"/>
    </location>
</feature>
<dbReference type="PANTHER" id="PTHR18945">
    <property type="entry name" value="NEUROTRANSMITTER GATED ION CHANNEL"/>
    <property type="match status" value="1"/>
</dbReference>
<dbReference type="FunFam" id="1.20.58.390:FF:000055">
    <property type="entry name" value="Ligand-Gated ion Channel"/>
    <property type="match status" value="1"/>
</dbReference>
<dbReference type="CDD" id="cd18987">
    <property type="entry name" value="LGIC_ECD_anion"/>
    <property type="match status" value="1"/>
</dbReference>
<keyword evidence="8 11" id="KW-0406">Ion transport</keyword>
<evidence type="ECO:0000256" key="7">
    <source>
        <dbReference type="ARBA" id="ARBA00022989"/>
    </source>
</evidence>
<evidence type="ECO:0000256" key="11">
    <source>
        <dbReference type="RuleBase" id="RU000687"/>
    </source>
</evidence>
<dbReference type="InterPro" id="IPR018000">
    <property type="entry name" value="Neurotransmitter_ion_chnl_CS"/>
</dbReference>
<dbReference type="Pfam" id="PF02931">
    <property type="entry name" value="Neur_chan_LBD"/>
    <property type="match status" value="1"/>
</dbReference>
<proteinExistence type="inferred from homology"/>
<keyword evidence="5 11" id="KW-0812">Transmembrane</keyword>
<dbReference type="WBParaSite" id="SVE_0281200.1">
    <property type="protein sequence ID" value="SVE_0281200.1"/>
    <property type="gene ID" value="SVE_0281200"/>
</dbReference>
<comment type="similarity">
    <text evidence="11">Belongs to the ligand-gated ion channel (TC 1.A.9) family.</text>
</comment>
<feature type="chain" id="PRO_5022269578" evidence="11">
    <location>
        <begin position="20"/>
        <end position="419"/>
    </location>
</feature>
<evidence type="ECO:0000256" key="8">
    <source>
        <dbReference type="ARBA" id="ARBA00023065"/>
    </source>
</evidence>
<keyword evidence="4" id="KW-1003">Cell membrane</keyword>
<feature type="transmembrane region" description="Helical" evidence="11">
    <location>
        <begin position="259"/>
        <end position="281"/>
    </location>
</feature>
<keyword evidence="6 11" id="KW-0732">Signal</keyword>
<dbReference type="Gene3D" id="2.70.170.10">
    <property type="entry name" value="Neurotransmitter-gated ion-channel ligand-binding domain"/>
    <property type="match status" value="1"/>
</dbReference>
<sequence>MISIKLWITLIYLQFYVYGIEENETIINIDETIERVRSQYRYKNPLLLHSKFVIPIIRKRNYDAKMQPLFNANKTLHVKMGVQIMSISNFQLDTMDYNMDVWFRLAWYDPRLTHDLGLPILINDYHVLKQIWKPDPFILNARDAQFHLVSYQHNYAILFEDGVVFYEVHVKATPACQLVLCKYPHDNQQCSLKISSIAYNNDSLLLTWFNKASEAVKVDENVQLPDFYLKSHVFSKCDGSRKSGNYSCIEVKFNLKRNLGYHIAQTYIPVAMCVIFSWISVWLPEEFVEGRIFVALTVFLTLSAESTSAKEILPRVGYVKAIDIWFGILCSFVFMTVIQAIVVITLEFSSRALRDKLLSTHTYHDNRHRQKLARKCVFYHRMALKLDVICRVAYPVIFLIFLFIYFFIVIEGKDNKCLI</sequence>
<keyword evidence="14" id="KW-1185">Reference proteome</keyword>
<keyword evidence="9 11" id="KW-0472">Membrane</keyword>
<comment type="subcellular location">
    <subcellularLocation>
        <location evidence="2">Cell membrane</location>
    </subcellularLocation>
    <subcellularLocation>
        <location evidence="1">Membrane</location>
        <topology evidence="1">Multi-pass membrane protein</topology>
    </subcellularLocation>
</comment>
<evidence type="ECO:0000259" key="13">
    <source>
        <dbReference type="Pfam" id="PF02932"/>
    </source>
</evidence>
<dbReference type="CDD" id="cd19049">
    <property type="entry name" value="LGIC_TM_anion"/>
    <property type="match status" value="1"/>
</dbReference>
<dbReference type="PRINTS" id="PR00253">
    <property type="entry name" value="GABAARECEPTR"/>
</dbReference>
<dbReference type="InterPro" id="IPR006029">
    <property type="entry name" value="Neurotrans-gated_channel_TM"/>
</dbReference>
<keyword evidence="7 11" id="KW-1133">Transmembrane helix</keyword>
<organism evidence="14 15">
    <name type="scientific">Strongyloides venezuelensis</name>
    <name type="common">Threadworm</name>
    <dbReference type="NCBI Taxonomy" id="75913"/>
    <lineage>
        <taxon>Eukaryota</taxon>
        <taxon>Metazoa</taxon>
        <taxon>Ecdysozoa</taxon>
        <taxon>Nematoda</taxon>
        <taxon>Chromadorea</taxon>
        <taxon>Rhabditida</taxon>
        <taxon>Tylenchina</taxon>
        <taxon>Panagrolaimomorpha</taxon>
        <taxon>Strongyloidoidea</taxon>
        <taxon>Strongyloididae</taxon>
        <taxon>Strongyloides</taxon>
    </lineage>
</organism>
<evidence type="ECO:0000256" key="9">
    <source>
        <dbReference type="ARBA" id="ARBA00023136"/>
    </source>
</evidence>
<dbReference type="InterPro" id="IPR006028">
    <property type="entry name" value="GABAA/Glycine_rcpt"/>
</dbReference>
<dbReference type="PRINTS" id="PR00252">
    <property type="entry name" value="NRIONCHANNEL"/>
</dbReference>
<dbReference type="SUPFAM" id="SSF90112">
    <property type="entry name" value="Neurotransmitter-gated ion-channel transmembrane pore"/>
    <property type="match status" value="1"/>
</dbReference>
<dbReference type="AlphaFoldDB" id="A0A0K0F1Y6"/>
<dbReference type="InterPro" id="IPR036734">
    <property type="entry name" value="Neur_chan_lig-bd_sf"/>
</dbReference>
<feature type="domain" description="Neurotransmitter-gated ion-channel ligand-binding" evidence="12">
    <location>
        <begin position="60"/>
        <end position="258"/>
    </location>
</feature>
<name>A0A0K0F1Y6_STRVS</name>
<evidence type="ECO:0000259" key="12">
    <source>
        <dbReference type="Pfam" id="PF02931"/>
    </source>
</evidence>